<keyword evidence="3" id="KW-0378">Hydrolase</keyword>
<dbReference type="GO" id="GO:0016787">
    <property type="term" value="F:hydrolase activity"/>
    <property type="evidence" value="ECO:0007669"/>
    <property type="project" value="UniProtKB-KW"/>
</dbReference>
<dbReference type="InterPro" id="IPR032465">
    <property type="entry name" value="ACMSD"/>
</dbReference>
<dbReference type="Gene3D" id="3.20.20.140">
    <property type="entry name" value="Metal-dependent hydrolases"/>
    <property type="match status" value="1"/>
</dbReference>
<keyword evidence="1" id="KW-0456">Lyase</keyword>
<dbReference type="EMBL" id="JACBYR010000003">
    <property type="protein sequence ID" value="NYE85747.1"/>
    <property type="molecule type" value="Genomic_DNA"/>
</dbReference>
<proteinExistence type="predicted"/>
<gene>
    <name evidence="3" type="ORF">FHW18_005066</name>
</gene>
<keyword evidence="4" id="KW-1185">Reference proteome</keyword>
<feature type="domain" description="Amidohydrolase-related" evidence="2">
    <location>
        <begin position="10"/>
        <end position="283"/>
    </location>
</feature>
<dbReference type="Pfam" id="PF04909">
    <property type="entry name" value="Amidohydro_2"/>
    <property type="match status" value="1"/>
</dbReference>
<dbReference type="GO" id="GO:0016831">
    <property type="term" value="F:carboxy-lyase activity"/>
    <property type="evidence" value="ECO:0007669"/>
    <property type="project" value="InterPro"/>
</dbReference>
<evidence type="ECO:0000313" key="4">
    <source>
        <dbReference type="Proteomes" id="UP000542125"/>
    </source>
</evidence>
<evidence type="ECO:0000259" key="2">
    <source>
        <dbReference type="Pfam" id="PF04909"/>
    </source>
</evidence>
<protein>
    <submittedName>
        <fullName evidence="3">Putative TIM-barrel fold metal-dependent hydrolase</fullName>
    </submittedName>
</protein>
<dbReference type="InterPro" id="IPR006680">
    <property type="entry name" value="Amidohydro-rel"/>
</dbReference>
<dbReference type="RefSeq" id="WP_179590109.1">
    <property type="nucleotide sequence ID" value="NZ_JACBYR010000003.1"/>
</dbReference>
<reference evidence="3 4" key="1">
    <citation type="submission" date="2020-07" db="EMBL/GenBank/DDBJ databases">
        <title>Genomic Encyclopedia of Type Strains, Phase IV (KMG-V): Genome sequencing to study the core and pangenomes of soil and plant-associated prokaryotes.</title>
        <authorList>
            <person name="Whitman W."/>
        </authorList>
    </citation>
    <scope>NUCLEOTIDE SEQUENCE [LARGE SCALE GENOMIC DNA]</scope>
    <source>
        <strain evidence="3 4">SAS40</strain>
    </source>
</reference>
<dbReference type="Proteomes" id="UP000542125">
    <property type="component" value="Unassembled WGS sequence"/>
</dbReference>
<accession>A0A7Y9IZ91</accession>
<dbReference type="AlphaFoldDB" id="A0A7Y9IZ91"/>
<dbReference type="InterPro" id="IPR032466">
    <property type="entry name" value="Metal_Hydrolase"/>
</dbReference>
<comment type="caution">
    <text evidence="3">The sequence shown here is derived from an EMBL/GenBank/DDBJ whole genome shotgun (WGS) entry which is preliminary data.</text>
</comment>
<organism evidence="3 4">
    <name type="scientific">Pigmentiphaga litoralis</name>
    <dbReference type="NCBI Taxonomy" id="516702"/>
    <lineage>
        <taxon>Bacteria</taxon>
        <taxon>Pseudomonadati</taxon>
        <taxon>Pseudomonadota</taxon>
        <taxon>Betaproteobacteria</taxon>
        <taxon>Burkholderiales</taxon>
        <taxon>Alcaligenaceae</taxon>
        <taxon>Pigmentiphaga</taxon>
    </lineage>
</organism>
<dbReference type="PANTHER" id="PTHR21240">
    <property type="entry name" value="2-AMINO-3-CARBOXYLMUCONATE-6-SEMIALDEHYDE DECARBOXYLASE"/>
    <property type="match status" value="1"/>
</dbReference>
<evidence type="ECO:0000256" key="1">
    <source>
        <dbReference type="ARBA" id="ARBA00023239"/>
    </source>
</evidence>
<sequence>MVSSSSPALIDIHPHVISDDAARYPLAPLTGEQSAWSRDRPVTFERMLTCMEEAGVTKSALVQASTCYGHDNSYVAAAVAAHPDRFAGVFSIDLMAADGVAAIRHWRDQGLSGMRVFIAGHTTAASVRLDDPRGFDAWAYAEAHDIPVAVQLRAPGLPQLEALLTRFPKVRIVLDHFARPTLNDGAPYAAAESLFALARFPNLYVKYTTHNVRESAEGASTPQAFLRKAVDTFGASRIAWGSNFPASAGSLADLVAEAKAAASDLTADEQTAIFSGTAIRLYPELGDAGSKAA</sequence>
<evidence type="ECO:0000313" key="3">
    <source>
        <dbReference type="EMBL" id="NYE85747.1"/>
    </source>
</evidence>
<dbReference type="SUPFAM" id="SSF51556">
    <property type="entry name" value="Metallo-dependent hydrolases"/>
    <property type="match status" value="1"/>
</dbReference>
<name>A0A7Y9IZ91_9BURK</name>